<proteinExistence type="predicted"/>
<dbReference type="Gene3D" id="1.10.150.240">
    <property type="entry name" value="Putative phosphatase, domain 2"/>
    <property type="match status" value="1"/>
</dbReference>
<dbReference type="InterPro" id="IPR006439">
    <property type="entry name" value="HAD-SF_hydro_IA"/>
</dbReference>
<dbReference type="InterPro" id="IPR041492">
    <property type="entry name" value="HAD_2"/>
</dbReference>
<evidence type="ECO:0000313" key="2">
    <source>
        <dbReference type="Proteomes" id="UP000664332"/>
    </source>
</evidence>
<name>A0A939E006_9CORY</name>
<dbReference type="NCBIfam" id="TIGR01549">
    <property type="entry name" value="HAD-SF-IA-v1"/>
    <property type="match status" value="1"/>
</dbReference>
<keyword evidence="1" id="KW-0378">Hydrolase</keyword>
<protein>
    <submittedName>
        <fullName evidence="1">HAD-IA family hydrolase</fullName>
    </submittedName>
</protein>
<dbReference type="GO" id="GO:0016787">
    <property type="term" value="F:hydrolase activity"/>
    <property type="evidence" value="ECO:0007669"/>
    <property type="project" value="UniProtKB-KW"/>
</dbReference>
<gene>
    <name evidence="1" type="ORF">JZY06_00075</name>
</gene>
<dbReference type="SFLD" id="SFLDS00003">
    <property type="entry name" value="Haloacid_Dehalogenase"/>
    <property type="match status" value="1"/>
</dbReference>
<reference evidence="1" key="1">
    <citation type="submission" date="2021-03" db="EMBL/GenBank/DDBJ databases">
        <authorList>
            <person name="Sun Q."/>
        </authorList>
    </citation>
    <scope>NUCLEOTIDE SEQUENCE</scope>
    <source>
        <strain evidence="1">CCM 8862</strain>
    </source>
</reference>
<dbReference type="Gene3D" id="3.40.50.1000">
    <property type="entry name" value="HAD superfamily/HAD-like"/>
    <property type="match status" value="1"/>
</dbReference>
<dbReference type="PANTHER" id="PTHR43434:SF20">
    <property type="entry name" value="5'-NUCLEOTIDASE"/>
    <property type="match status" value="1"/>
</dbReference>
<dbReference type="AlphaFoldDB" id="A0A939E006"/>
<evidence type="ECO:0000313" key="1">
    <source>
        <dbReference type="EMBL" id="MBN9643032.1"/>
    </source>
</evidence>
<dbReference type="SFLD" id="SFLDG01129">
    <property type="entry name" value="C1.5:_HAD__Beta-PGM__Phosphata"/>
    <property type="match status" value="1"/>
</dbReference>
<sequence>MDDNLWQGRRVATLLIDLDGTLIDSFPGIRDSFLKAVAAAGWPTPEEDFVAGIAGPPMEQTLTRLGMDKATVTRTLETYLRFYGDTGVHNATPFPGMRELLEKLKASGHTLCTATSKGEHFARLSLDRFDMFEFFDVFAAAEENGARRTKAQVIAYCIEQLGDRFDPADTLMIGDRSHDIDGANQFGIPTVAVGWGYGNEEEYAQARWVARTRQELEDIICDFS</sequence>
<dbReference type="Proteomes" id="UP000664332">
    <property type="component" value="Unassembled WGS sequence"/>
</dbReference>
<organism evidence="1 2">
    <name type="scientific">Corynebacterium mendelii</name>
    <dbReference type="NCBI Taxonomy" id="2765362"/>
    <lineage>
        <taxon>Bacteria</taxon>
        <taxon>Bacillati</taxon>
        <taxon>Actinomycetota</taxon>
        <taxon>Actinomycetes</taxon>
        <taxon>Mycobacteriales</taxon>
        <taxon>Corynebacteriaceae</taxon>
        <taxon>Corynebacterium</taxon>
    </lineage>
</organism>
<accession>A0A939E006</accession>
<dbReference type="EMBL" id="JAFLEQ010000001">
    <property type="protein sequence ID" value="MBN9643032.1"/>
    <property type="molecule type" value="Genomic_DNA"/>
</dbReference>
<dbReference type="InterPro" id="IPR023214">
    <property type="entry name" value="HAD_sf"/>
</dbReference>
<dbReference type="GO" id="GO:0004713">
    <property type="term" value="F:protein tyrosine kinase activity"/>
    <property type="evidence" value="ECO:0007669"/>
    <property type="project" value="TreeGrafter"/>
</dbReference>
<dbReference type="Pfam" id="PF13419">
    <property type="entry name" value="HAD_2"/>
    <property type="match status" value="1"/>
</dbReference>
<dbReference type="SUPFAM" id="SSF56784">
    <property type="entry name" value="HAD-like"/>
    <property type="match status" value="1"/>
</dbReference>
<dbReference type="GO" id="GO:0005829">
    <property type="term" value="C:cytosol"/>
    <property type="evidence" value="ECO:0007669"/>
    <property type="project" value="TreeGrafter"/>
</dbReference>
<dbReference type="InterPro" id="IPR036412">
    <property type="entry name" value="HAD-like_sf"/>
</dbReference>
<comment type="caution">
    <text evidence="1">The sequence shown here is derived from an EMBL/GenBank/DDBJ whole genome shotgun (WGS) entry which is preliminary data.</text>
</comment>
<dbReference type="InterPro" id="IPR023198">
    <property type="entry name" value="PGP-like_dom2"/>
</dbReference>
<dbReference type="InterPro" id="IPR050155">
    <property type="entry name" value="HAD-like_hydrolase_sf"/>
</dbReference>
<keyword evidence="2" id="KW-1185">Reference proteome</keyword>
<dbReference type="PANTHER" id="PTHR43434">
    <property type="entry name" value="PHOSPHOGLYCOLATE PHOSPHATASE"/>
    <property type="match status" value="1"/>
</dbReference>